<comment type="caution">
    <text evidence="2">The sequence shown here is derived from an EMBL/GenBank/DDBJ whole genome shotgun (WGS) entry which is preliminary data.</text>
</comment>
<evidence type="ECO:0000313" key="3">
    <source>
        <dbReference type="Proteomes" id="UP000193411"/>
    </source>
</evidence>
<evidence type="ECO:0008006" key="4">
    <source>
        <dbReference type="Google" id="ProtNLM"/>
    </source>
</evidence>
<gene>
    <name evidence="2" type="ORF">BCR44DRAFT_1457032</name>
</gene>
<dbReference type="EMBL" id="MCFL01000001">
    <property type="protein sequence ID" value="ORZ41452.1"/>
    <property type="molecule type" value="Genomic_DNA"/>
</dbReference>
<evidence type="ECO:0000313" key="2">
    <source>
        <dbReference type="EMBL" id="ORZ41452.1"/>
    </source>
</evidence>
<feature type="chain" id="PRO_5012078985" description="Secreted protein" evidence="1">
    <location>
        <begin position="20"/>
        <end position="165"/>
    </location>
</feature>
<evidence type="ECO:0000256" key="1">
    <source>
        <dbReference type="SAM" id="SignalP"/>
    </source>
</evidence>
<protein>
    <recommendedName>
        <fullName evidence="4">Secreted protein</fullName>
    </recommendedName>
</protein>
<name>A0A1Y2I7G7_9FUNG</name>
<dbReference type="Proteomes" id="UP000193411">
    <property type="component" value="Unassembled WGS sequence"/>
</dbReference>
<proteinExistence type="predicted"/>
<sequence length="165" mass="17156">MLSSCGTCLLALLPGITHACLAAAAAAAAAPVADDDADDMLTLRASSDGDTGVLATSSLTRTRFVGGGAPAPPPPPAVDPTELARDDDDVPLVAMPSDSDEVRGRLRMSGGSGGEVYQDGFFVHHDSIALFVMCRLMHHLGNVFFDDTLANALRITDLCIFEQQA</sequence>
<reference evidence="2 3" key="1">
    <citation type="submission" date="2016-07" db="EMBL/GenBank/DDBJ databases">
        <title>Pervasive Adenine N6-methylation of Active Genes in Fungi.</title>
        <authorList>
            <consortium name="DOE Joint Genome Institute"/>
            <person name="Mondo S.J."/>
            <person name="Dannebaum R.O."/>
            <person name="Kuo R.C."/>
            <person name="Labutti K."/>
            <person name="Haridas S."/>
            <person name="Kuo A."/>
            <person name="Salamov A."/>
            <person name="Ahrendt S.R."/>
            <person name="Lipzen A."/>
            <person name="Sullivan W."/>
            <person name="Andreopoulos W.B."/>
            <person name="Clum A."/>
            <person name="Lindquist E."/>
            <person name="Daum C."/>
            <person name="Ramamoorthy G.K."/>
            <person name="Gryganskyi A."/>
            <person name="Culley D."/>
            <person name="Magnuson J.K."/>
            <person name="James T.Y."/>
            <person name="O'Malley M.A."/>
            <person name="Stajich J.E."/>
            <person name="Spatafora J.W."/>
            <person name="Visel A."/>
            <person name="Grigoriev I.V."/>
        </authorList>
    </citation>
    <scope>NUCLEOTIDE SEQUENCE [LARGE SCALE GENOMIC DNA]</scope>
    <source>
        <strain evidence="2 3">PL171</strain>
    </source>
</reference>
<organism evidence="2 3">
    <name type="scientific">Catenaria anguillulae PL171</name>
    <dbReference type="NCBI Taxonomy" id="765915"/>
    <lineage>
        <taxon>Eukaryota</taxon>
        <taxon>Fungi</taxon>
        <taxon>Fungi incertae sedis</taxon>
        <taxon>Blastocladiomycota</taxon>
        <taxon>Blastocladiomycetes</taxon>
        <taxon>Blastocladiales</taxon>
        <taxon>Catenariaceae</taxon>
        <taxon>Catenaria</taxon>
    </lineage>
</organism>
<keyword evidence="1" id="KW-0732">Signal</keyword>
<dbReference type="AlphaFoldDB" id="A0A1Y2I7G7"/>
<feature type="signal peptide" evidence="1">
    <location>
        <begin position="1"/>
        <end position="19"/>
    </location>
</feature>
<keyword evidence="3" id="KW-1185">Reference proteome</keyword>
<accession>A0A1Y2I7G7</accession>